<feature type="transmembrane region" description="Helical" evidence="6">
    <location>
        <begin position="178"/>
        <end position="203"/>
    </location>
</feature>
<dbReference type="PANTHER" id="PTHR12372:SF6">
    <property type="entry name" value="PECANEX-LIKE PROTEIN 4"/>
    <property type="match status" value="1"/>
</dbReference>
<dbReference type="PANTHER" id="PTHR12372">
    <property type="entry name" value="PECANEX"/>
    <property type="match status" value="1"/>
</dbReference>
<keyword evidence="4 6" id="KW-1133">Transmembrane helix</keyword>
<feature type="transmembrane region" description="Helical" evidence="6">
    <location>
        <begin position="296"/>
        <end position="313"/>
    </location>
</feature>
<evidence type="ECO:0000259" key="8">
    <source>
        <dbReference type="Pfam" id="PF05041"/>
    </source>
</evidence>
<accession>A0A2T7NYU6</accession>
<dbReference type="Pfam" id="PF05041">
    <property type="entry name" value="Pecanex_C"/>
    <property type="match status" value="1"/>
</dbReference>
<comment type="similarity">
    <text evidence="2 6">Belongs to the pecanex family.</text>
</comment>
<protein>
    <recommendedName>
        <fullName evidence="6">Pecanex-like protein</fullName>
    </recommendedName>
</protein>
<evidence type="ECO:0000256" key="2">
    <source>
        <dbReference type="ARBA" id="ARBA00010170"/>
    </source>
</evidence>
<keyword evidence="10" id="KW-1185">Reference proteome</keyword>
<evidence type="ECO:0000256" key="6">
    <source>
        <dbReference type="RuleBase" id="RU367089"/>
    </source>
</evidence>
<evidence type="ECO:0000256" key="7">
    <source>
        <dbReference type="SAM" id="MobiDB-lite"/>
    </source>
</evidence>
<proteinExistence type="inferred from homology"/>
<dbReference type="EMBL" id="PZQS01000008">
    <property type="protein sequence ID" value="PVD26350.1"/>
    <property type="molecule type" value="Genomic_DNA"/>
</dbReference>
<evidence type="ECO:0000313" key="10">
    <source>
        <dbReference type="Proteomes" id="UP000245119"/>
    </source>
</evidence>
<evidence type="ECO:0000256" key="4">
    <source>
        <dbReference type="ARBA" id="ARBA00022989"/>
    </source>
</evidence>
<name>A0A2T7NYU6_POMCA</name>
<dbReference type="GO" id="GO:0016020">
    <property type="term" value="C:membrane"/>
    <property type="evidence" value="ECO:0007669"/>
    <property type="project" value="UniProtKB-SubCell"/>
</dbReference>
<dbReference type="InterPro" id="IPR007735">
    <property type="entry name" value="Pecanex_C"/>
</dbReference>
<comment type="caution">
    <text evidence="9">The sequence shown here is derived from an EMBL/GenBank/DDBJ whole genome shotgun (WGS) entry which is preliminary data.</text>
</comment>
<feature type="transmembrane region" description="Helical" evidence="6">
    <location>
        <begin position="223"/>
        <end position="240"/>
    </location>
</feature>
<dbReference type="Proteomes" id="UP000245119">
    <property type="component" value="Linkage Group LG8"/>
</dbReference>
<evidence type="ECO:0000313" key="9">
    <source>
        <dbReference type="EMBL" id="PVD26350.1"/>
    </source>
</evidence>
<organism evidence="9 10">
    <name type="scientific">Pomacea canaliculata</name>
    <name type="common">Golden apple snail</name>
    <dbReference type="NCBI Taxonomy" id="400727"/>
    <lineage>
        <taxon>Eukaryota</taxon>
        <taxon>Metazoa</taxon>
        <taxon>Spiralia</taxon>
        <taxon>Lophotrochozoa</taxon>
        <taxon>Mollusca</taxon>
        <taxon>Gastropoda</taxon>
        <taxon>Caenogastropoda</taxon>
        <taxon>Architaenioglossa</taxon>
        <taxon>Ampullarioidea</taxon>
        <taxon>Ampullariidae</taxon>
        <taxon>Pomacea</taxon>
    </lineage>
</organism>
<feature type="domain" description="Pecanex C-terminal" evidence="8">
    <location>
        <begin position="1131"/>
        <end position="1296"/>
    </location>
</feature>
<evidence type="ECO:0000256" key="1">
    <source>
        <dbReference type="ARBA" id="ARBA00004141"/>
    </source>
</evidence>
<reference evidence="9 10" key="1">
    <citation type="submission" date="2018-04" db="EMBL/GenBank/DDBJ databases">
        <title>The genome of golden apple snail Pomacea canaliculata provides insight into stress tolerance and invasive adaptation.</title>
        <authorList>
            <person name="Liu C."/>
            <person name="Liu B."/>
            <person name="Ren Y."/>
            <person name="Zhang Y."/>
            <person name="Wang H."/>
            <person name="Li S."/>
            <person name="Jiang F."/>
            <person name="Yin L."/>
            <person name="Zhang G."/>
            <person name="Qian W."/>
            <person name="Fan W."/>
        </authorList>
    </citation>
    <scope>NUCLEOTIDE SEQUENCE [LARGE SCALE GENOMIC DNA]</scope>
    <source>
        <strain evidence="9">SZHN2017</strain>
        <tissue evidence="9">Muscle</tissue>
    </source>
</reference>
<dbReference type="InterPro" id="IPR039797">
    <property type="entry name" value="Pecanex"/>
</dbReference>
<feature type="region of interest" description="Disordered" evidence="7">
    <location>
        <begin position="882"/>
        <end position="906"/>
    </location>
</feature>
<feature type="compositionally biased region" description="Basic and acidic residues" evidence="7">
    <location>
        <begin position="757"/>
        <end position="777"/>
    </location>
</feature>
<feature type="transmembrane region" description="Helical" evidence="6">
    <location>
        <begin position="543"/>
        <end position="565"/>
    </location>
</feature>
<feature type="transmembrane region" description="Helical" evidence="6">
    <location>
        <begin position="320"/>
        <end position="342"/>
    </location>
</feature>
<keyword evidence="5 6" id="KW-0472">Membrane</keyword>
<feature type="transmembrane region" description="Helical" evidence="6">
    <location>
        <begin position="147"/>
        <end position="166"/>
    </location>
</feature>
<sequence>MGVGVPLLNEYKQEFVWKRLPQTVFGGPKLKLGYTAPVYVYLSQVLLWLVPWLFGGIFTVVLELAYTSSEINDYLLLYCCLYGACILIFVVVIQTISTVVQIKEKENAKAITKKSILAEEDEVDFQSCCGAETIEFIVPPKYFKLNILFHALVSGIMCGLTLWYLLPWSLNQLYGNNYGVTVVLFIFGWLTLSIAQYSLTAAAPPEPAIFRTMDVYELQPLSRPFYVLLCMAFHILNRYFSEFKSANQALHIVFACLPLLWVLGLLPPVDAFFLWLEEQVLVFMLGGSPMASNLRLSIMLGIALCVFIGAYYIPVCLGTVVLCATMGYILSIDLGGLCTRIMQTCSTNNKVSTSQLLQDSKTLRHNTGFLWSWCSWTVMYHAAMLLVVAGEAAVLNYFSGSLNKNVCGWIIVGLCVAEKVARDLQGVYIFFGLLRNYIFPHTAQRASIYKPAKQRLTSLGLFRRLCLNWGTVHALLEMSVVHILLFTTSSDSSVHKLGTPLLLLIAGLVRDRLYQFCNKLYFVLAMLITSWQDRKQRRRSTIFILFISAIFFPIILSVMAAAAVLSAPLLPLFTLPVFFIAFPRLQRFWPEAVGASANICSDTVYYRQFAPAFAQALRRGFANGSLGEPQAGNHYLIRFQDRLVWTMILERGAAYCSVSIKGLELQETSCHTTEAARLDDIFEMSFEKEAGFSVCTFNQYPLHSLTPVDACGVQTYSDARNVLTGVIDTPNSADVALKFFARSLVWLLLHHVNRVKKKEEDEKKKQQESVRTREIPTKKPSLAAGKVKTRGVKNGGSSVVEINHNLTTSNFNTRDTNSSSVNNFNINTKDTNTSSVSNFNTWDANASSINNNRLVTTNLPLPTLPPLVPKSALTALTPVSSDGRAKNVFTPPPFEDSRPSSAQSIEKVRKSSWSSSINSFSDSLWSDDDLDKPKVKKKSLKQAKVGHSKTALSQPASVTASSIVPKFYPRVQEKSDLDDMMEELDFGLPSVNVGYPKPSLVARTVLASNPLLSSSRINGNHIYKPVTNLAGSPDFKCQYSSQISLPTKWRELPIEHSQIVRHMSAFPIDWYKHVLAQLDWSATGLPREKVAADVGADEALTNCYSQLIMACCSAFDTPDKRAGPSYLYKSYIGDVPWNAMMDWLAEDKELHELVMKAFRYGFKLMLDSMLLGDIESHEELEESLRDYDKNWFIGRETDPEWKAAVLDNKPNLFSLGHNSLQGTYNSHVLTLQEVIVHVGRLNAEVVRGQWANLSLELLYMTNDDEERYSIQAHPAILRNLTVQAADPPLGYSIFSSEPLSVPTL</sequence>
<evidence type="ECO:0000256" key="5">
    <source>
        <dbReference type="ARBA" id="ARBA00023136"/>
    </source>
</evidence>
<keyword evidence="3 6" id="KW-0812">Transmembrane</keyword>
<evidence type="ECO:0000256" key="3">
    <source>
        <dbReference type="ARBA" id="ARBA00022692"/>
    </source>
</evidence>
<feature type="transmembrane region" description="Helical" evidence="6">
    <location>
        <begin position="74"/>
        <end position="96"/>
    </location>
</feature>
<feature type="transmembrane region" description="Helical" evidence="6">
    <location>
        <begin position="252"/>
        <end position="276"/>
    </location>
</feature>
<feature type="transmembrane region" description="Helical" evidence="6">
    <location>
        <begin position="378"/>
        <end position="398"/>
    </location>
</feature>
<feature type="transmembrane region" description="Helical" evidence="6">
    <location>
        <begin position="38"/>
        <end position="62"/>
    </location>
</feature>
<feature type="region of interest" description="Disordered" evidence="7">
    <location>
        <begin position="757"/>
        <end position="784"/>
    </location>
</feature>
<comment type="subcellular location">
    <subcellularLocation>
        <location evidence="1 6">Membrane</location>
        <topology evidence="1 6">Multi-pass membrane protein</topology>
    </subcellularLocation>
</comment>
<gene>
    <name evidence="9" type="ORF">C0Q70_14021</name>
</gene>
<dbReference type="OrthoDB" id="5979286at2759"/>